<dbReference type="GO" id="GO:0005938">
    <property type="term" value="C:cell cortex"/>
    <property type="evidence" value="ECO:0007669"/>
    <property type="project" value="InterPro"/>
</dbReference>
<sequence length="2534" mass="289473">MDFSEQEKLPKSQSSLLSSQEQRELLDEVHLLKELMSQKDIHMTIATAVVQELFFKVENLIKKIKIAKTKANASQGIISSNENENNRKVIRDIEEEIEQFESICKNFIDSVPKKKAPSITSSHNDTSLGIADSLESDLNIQLEKDFEYLGLDQPYQQNRRAHSIAGFDRHSKKKLMNDNSDSHSVTLGETLEDSIIIDDYILPMEELNTVFNEAIRRNQNRAKKNRSRNSYRNDQEYDLNDDINNYSSSASSSIYSCSSSEKDDINTDETNDNLISNELSISRIKTTTHFKKSNKEPSNFALKESPRPLTLSLISASMSSEDKDKNNEKMSKSSISTVSSRPSVSLSTIESSADINNNDNIDVKNNKNNKESKKESQIKEKTENNVNLNNKDKKNTYKDENQDSENKKETSSLLLEKILDKRPPLISINDGKENNLKLKNQKNRRRNTSEKRYGNKKKFRGHSSLETIKEDEELSNNKLPIRRVAKYSIDFKKDKPGQIIPHSMPRTRMPPSNKKQKIQNEIQSTLLNHTLNYEKKIWELECKLYECNENFNRTEENITKLRTELEQKNKENHKYQEQLENLRFDFEQMRYDKDMEIDAKLKNIQFYKKKWESGNKKIEKLEEDNNTLRLEFESTLKNLKNESKLHPDSDLDRVLGTNSDDNENIGEHKNKSYYLPDIINKSNSLNYYSLMQKNKLKDFSNQIETLSTSLAESHQENETLKERISVLLQEKDWLEKEKQDLSELLIQTQDMVEELEEEKEQNNQIILDNTSDNNYYIPNSSIFIDENDDEKGENINHNQFLPSNLEQEIMDSIDLGHPGDYLNNIELNPFNFGNSSILSPVQFSNSSFINANNNSQLMINDMSPSHIHSNNGQKSLFDELAALNNSISPIPNQQIFKNSTPTSNTFINDIIDDDDKKENSEKFEKDNEISDTNNNLNANDNNIKNELTGNQIIVFETVAKGEINDIEINGNKESNSNKILADKHRNNIRNNIGEELNSMSNTEFNKIGEDIIESIAVDEQNGVNVVKNNVDKVLTNELNDLSNIEESNVDKILKDELNESSENKKIDEENNIGKILTNKLNDVSFTDKLNGASNNKESNKENSYGKTLADEINETSNTQKSNIENNIGKTLTNELNETPNDEISNKENSNGKILADELNEIPNDETSNKENSNGKTLADELNDIPNGEKSNIKSNIGKVLINELNETTNAEENNIKNNIGKALIDELNETTNAETSNKENSNGKTLADELNETSNKENSNGKTLVDELNDIPNAEKSNIKSNIGKVLTNKLNETTNAEENNIKNNIGKALIDELNETTNAEENNIKNNIGKTLADEINETSNTEKCNIENNISETLTNVLNKSPNIEENNMENNIDETVDELNKISIAKESNEKNYIGKTLVDELNETSNSEKSNIENNIGKILTDKLNETSNNKESNKENSNGKTLSDELNETSYAEESNKENNIGITLIDELNETPNDEISNKENSNGKTLADELNETSNKENSNGKTLVDELNDIPNAEKSNIKSNIGKVLTNKLNETTNAEENDIKNNIGKALIDELNETPYTEKSNKENNIGKALIDELNETPYTEKSNKENNIGKTLVNELNDIPNTEESIVQVFVDKMSNTNSVEDGNEDNIKNNGIGNTVADELDGSFKNKENNEENNIVEKLASGLNDISNIIESKEEKSIDKILINELNSTSNVEESNEENNANKSLTNKENIIEKILVNEHKNSKSNVIQENSIKNNLVDEINNDINNLNITNKISEINEIIENKSSNIDNNDLNTKLEDNEGKNNVFESGSCLDKRPLLRKDDFKYPELLVNKPEFIELIDDEKVNINKLELKDKNKLRLISLVDDLKRIEKENELKEMMMKLKEAIHLNESQMLLTKKNYIAKKLMKDNNEDQNINEEVDQGSKLGLLRAKSYSSIVSRKSALSKTSISSFDSSFTTSGIKDIKTLKTLEESRIIHNALLQCINYIRRDLKETTDNKLLFTIKKEKEPSLNHISVDSNPLYSYRKFINNTSLENKNEPSQQFTEDKFIINNDNNAPSQQLTEDNSLVNDDDISLQKISENISLENNKDTTQQLTEVNKISEKKYQKSVLNSDDDIKIPLLSESINKISIPNENQNSQKVIASVSNDIESSSLSVPSTSTNPKSKIFSTSLKESSLLKDKALSDNNQRPPLPPLHHTNIIINNNNKFNKINNDKNDIKHSQDFETYKNSLSDTFNDNKRTNVYSLDEKQLLGLNNRNIISDYNDHNNSYFKLKDNVSEILRNLSAIADEDYLYSINILRKTMNGTWMYKFNRYGKNPHLRYIWIHPYNKLIYWSRREPNEKFKHQIKTKSEYIQDVFKNDMKDRYKEIIKCYPYIINVKTPQRVLQIAALNNEDFDIWYKAIQSLIHKFEGYSDNNDLICLNYNKSYNKNNSILNDERNLSTTTATTTTLNQKSNLKNNYQNVSVITPNENNEIDNTTTTRTKGNDSILSQSVKSFISTAFPSKSNKNNNYHYLKNNSSINLPSTFQNNVDKRRSRTLIFNH</sequence>
<keyword evidence="5" id="KW-1185">Reference proteome</keyword>
<dbReference type="GO" id="GO:0032065">
    <property type="term" value="P:maintenance of protein location in cell cortex"/>
    <property type="evidence" value="ECO:0007669"/>
    <property type="project" value="InterPro"/>
</dbReference>
<feature type="region of interest" description="Disordered" evidence="2">
    <location>
        <begin position="893"/>
        <end position="942"/>
    </location>
</feature>
<feature type="coiled-coil region" evidence="1">
    <location>
        <begin position="83"/>
        <end position="110"/>
    </location>
</feature>
<dbReference type="SMART" id="SM00233">
    <property type="entry name" value="PH"/>
    <property type="match status" value="1"/>
</dbReference>
<feature type="coiled-coil region" evidence="1">
    <location>
        <begin position="703"/>
        <end position="765"/>
    </location>
</feature>
<feature type="region of interest" description="Disordered" evidence="2">
    <location>
        <begin position="1160"/>
        <end position="1190"/>
    </location>
</feature>
<feature type="compositionally biased region" description="Polar residues" evidence="2">
    <location>
        <begin position="1499"/>
        <end position="1509"/>
    </location>
</feature>
<feature type="compositionally biased region" description="Low complexity" evidence="2">
    <location>
        <begin position="332"/>
        <end position="347"/>
    </location>
</feature>
<dbReference type="STRING" id="1754190.A0A1Y2FCQ2"/>
<feature type="region of interest" description="Disordered" evidence="2">
    <location>
        <begin position="1475"/>
        <end position="1512"/>
    </location>
</feature>
<feature type="compositionally biased region" description="Basic and acidic residues" evidence="2">
    <location>
        <begin position="320"/>
        <end position="331"/>
    </location>
</feature>
<feature type="compositionally biased region" description="Low complexity" evidence="2">
    <location>
        <begin position="933"/>
        <end position="942"/>
    </location>
</feature>
<feature type="compositionally biased region" description="Polar residues" evidence="2">
    <location>
        <begin position="1232"/>
        <end position="1244"/>
    </location>
</feature>
<dbReference type="Pfam" id="PF12814">
    <property type="entry name" value="Mcp5_PH"/>
    <property type="match status" value="1"/>
</dbReference>
<evidence type="ECO:0000259" key="3">
    <source>
        <dbReference type="PROSITE" id="PS50003"/>
    </source>
</evidence>
<feature type="domain" description="PH" evidence="3">
    <location>
        <begin position="2291"/>
        <end position="2399"/>
    </location>
</feature>
<comment type="caution">
    <text evidence="4">The sequence shown here is derived from an EMBL/GenBank/DDBJ whole genome shotgun (WGS) entry which is preliminary data.</text>
</comment>
<dbReference type="InterPro" id="IPR024774">
    <property type="entry name" value="PH_dom-Mcp5-type"/>
</dbReference>
<dbReference type="Gene3D" id="2.30.29.30">
    <property type="entry name" value="Pleckstrin-homology domain (PH domain)/Phosphotyrosine-binding domain (PTB)"/>
    <property type="match status" value="1"/>
</dbReference>
<feature type="compositionally biased region" description="Basic and acidic residues" evidence="2">
    <location>
        <begin position="361"/>
        <end position="383"/>
    </location>
</feature>
<dbReference type="EMBL" id="MCOG01000010">
    <property type="protein sequence ID" value="ORY81709.1"/>
    <property type="molecule type" value="Genomic_DNA"/>
</dbReference>
<feature type="region of interest" description="Disordered" evidence="2">
    <location>
        <begin position="1"/>
        <end position="20"/>
    </location>
</feature>
<feature type="compositionally biased region" description="Basic residues" evidence="2">
    <location>
        <begin position="220"/>
        <end position="229"/>
    </location>
</feature>
<feature type="region of interest" description="Disordered" evidence="2">
    <location>
        <begin position="317"/>
        <end position="410"/>
    </location>
</feature>
<protein>
    <recommendedName>
        <fullName evidence="3">PH domain-containing protein</fullName>
    </recommendedName>
</protein>
<feature type="region of interest" description="Disordered" evidence="2">
    <location>
        <begin position="1427"/>
        <end position="1461"/>
    </location>
</feature>
<feature type="compositionally biased region" description="Basic and acidic residues" evidence="2">
    <location>
        <begin position="914"/>
        <end position="928"/>
    </location>
</feature>
<name>A0A1Y2FCQ2_9FUNG</name>
<keyword evidence="1" id="KW-0175">Coiled coil</keyword>
<feature type="compositionally biased region" description="Basic and acidic residues" evidence="2">
    <location>
        <begin position="1"/>
        <end position="10"/>
    </location>
</feature>
<dbReference type="PROSITE" id="PS50003">
    <property type="entry name" value="PH_DOMAIN"/>
    <property type="match status" value="1"/>
</dbReference>
<feature type="compositionally biased region" description="Low complexity" evidence="2">
    <location>
        <begin position="11"/>
        <end position="20"/>
    </location>
</feature>
<dbReference type="SUPFAM" id="SSF50729">
    <property type="entry name" value="PH domain-like"/>
    <property type="match status" value="1"/>
</dbReference>
<feature type="compositionally biased region" description="Polar residues" evidence="2">
    <location>
        <begin position="1480"/>
        <end position="1491"/>
    </location>
</feature>
<evidence type="ECO:0000256" key="1">
    <source>
        <dbReference type="SAM" id="Coils"/>
    </source>
</evidence>
<reference evidence="4 5" key="1">
    <citation type="submission" date="2016-08" db="EMBL/GenBank/DDBJ databases">
        <title>A Parts List for Fungal Cellulosomes Revealed by Comparative Genomics.</title>
        <authorList>
            <consortium name="DOE Joint Genome Institute"/>
            <person name="Haitjema C.H."/>
            <person name="Gilmore S.P."/>
            <person name="Henske J.K."/>
            <person name="Solomon K.V."/>
            <person name="De Groot R."/>
            <person name="Kuo A."/>
            <person name="Mondo S.J."/>
            <person name="Salamov A.A."/>
            <person name="Labutti K."/>
            <person name="Zhao Z."/>
            <person name="Chiniquy J."/>
            <person name="Barry K."/>
            <person name="Brewer H.M."/>
            <person name="Purvine S.O."/>
            <person name="Wright A.T."/>
            <person name="Boxma B."/>
            <person name="Van Alen T."/>
            <person name="Hackstein J.H."/>
            <person name="Baker S.E."/>
            <person name="Grigoriev I.V."/>
            <person name="O'Malley M.A."/>
        </authorList>
    </citation>
    <scope>NUCLEOTIDE SEQUENCE [LARGE SCALE GENOMIC DNA]</scope>
    <source>
        <strain evidence="4 5">G1</strain>
    </source>
</reference>
<evidence type="ECO:0000256" key="2">
    <source>
        <dbReference type="SAM" id="MobiDB-lite"/>
    </source>
</evidence>
<proteinExistence type="predicted"/>
<gene>
    <name evidence="4" type="ORF">LY90DRAFT_500102</name>
</gene>
<dbReference type="OrthoDB" id="2149224at2759"/>
<dbReference type="InterPro" id="IPR011993">
    <property type="entry name" value="PH-like_dom_sf"/>
</dbReference>
<dbReference type="GO" id="GO:0005543">
    <property type="term" value="F:phospholipid binding"/>
    <property type="evidence" value="ECO:0007669"/>
    <property type="project" value="InterPro"/>
</dbReference>
<feature type="compositionally biased region" description="Polar residues" evidence="2">
    <location>
        <begin position="1252"/>
        <end position="1262"/>
    </location>
</feature>
<dbReference type="Proteomes" id="UP000193920">
    <property type="component" value="Unassembled WGS sequence"/>
</dbReference>
<feature type="compositionally biased region" description="Low complexity" evidence="2">
    <location>
        <begin position="1430"/>
        <end position="1446"/>
    </location>
</feature>
<organism evidence="4 5">
    <name type="scientific">Neocallimastix californiae</name>
    <dbReference type="NCBI Taxonomy" id="1754190"/>
    <lineage>
        <taxon>Eukaryota</taxon>
        <taxon>Fungi</taxon>
        <taxon>Fungi incertae sedis</taxon>
        <taxon>Chytridiomycota</taxon>
        <taxon>Chytridiomycota incertae sedis</taxon>
        <taxon>Neocallimastigomycetes</taxon>
        <taxon>Neocallimastigales</taxon>
        <taxon>Neocallimastigaceae</taxon>
        <taxon>Neocallimastix</taxon>
    </lineage>
</organism>
<feature type="region of interest" description="Disordered" evidence="2">
    <location>
        <begin position="495"/>
        <end position="514"/>
    </location>
</feature>
<feature type="region of interest" description="Disordered" evidence="2">
    <location>
        <begin position="220"/>
        <end position="244"/>
    </location>
</feature>
<feature type="region of interest" description="Disordered" evidence="2">
    <location>
        <begin position="1232"/>
        <end position="1262"/>
    </location>
</feature>
<evidence type="ECO:0000313" key="4">
    <source>
        <dbReference type="EMBL" id="ORY81709.1"/>
    </source>
</evidence>
<evidence type="ECO:0000313" key="5">
    <source>
        <dbReference type="Proteomes" id="UP000193920"/>
    </source>
</evidence>
<accession>A0A1Y2FCQ2</accession>
<feature type="coiled-coil region" evidence="1">
    <location>
        <begin position="548"/>
        <end position="638"/>
    </location>
</feature>
<dbReference type="InterPro" id="IPR001849">
    <property type="entry name" value="PH_domain"/>
</dbReference>
<feature type="compositionally biased region" description="Basic and acidic residues" evidence="2">
    <location>
        <begin position="390"/>
        <end position="410"/>
    </location>
</feature>